<evidence type="ECO:0000313" key="3">
    <source>
        <dbReference type="Proteomes" id="UP001152523"/>
    </source>
</evidence>
<sequence length="207" mass="22933">MEEVQEEDAKTKNNEQNNEQQTEGESSDSPPPPTDSPSPSSVTDLCVTDVPDEHYSEAYSKAYFDDLFGPASTGLWNYIGPGGIYANNARSRVPPDQSGMSGETKILMPRISEGDEWPTNFTTSIFYGAQDVVDIAPSNHSKIKDGDEETSMKNYATRGGDWWKGTLSTDIIILLAPNIGQWTMLNKYLLVNRVCNFFGFSLGSYNY</sequence>
<dbReference type="AlphaFoldDB" id="A0AAV0ET79"/>
<evidence type="ECO:0000256" key="1">
    <source>
        <dbReference type="SAM" id="MobiDB-lite"/>
    </source>
</evidence>
<reference evidence="2" key="1">
    <citation type="submission" date="2022-07" db="EMBL/GenBank/DDBJ databases">
        <authorList>
            <person name="Macas J."/>
            <person name="Novak P."/>
            <person name="Neumann P."/>
        </authorList>
    </citation>
    <scope>NUCLEOTIDE SEQUENCE</scope>
</reference>
<gene>
    <name evidence="2" type="ORF">CEPIT_LOCUS27569</name>
</gene>
<protein>
    <submittedName>
        <fullName evidence="2">Uncharacterized protein</fullName>
    </submittedName>
</protein>
<comment type="caution">
    <text evidence="2">The sequence shown here is derived from an EMBL/GenBank/DDBJ whole genome shotgun (WGS) entry which is preliminary data.</text>
</comment>
<name>A0AAV0ET79_9ASTE</name>
<dbReference type="EMBL" id="CAMAPF010000942">
    <property type="protein sequence ID" value="CAH9126487.1"/>
    <property type="molecule type" value="Genomic_DNA"/>
</dbReference>
<evidence type="ECO:0000313" key="2">
    <source>
        <dbReference type="EMBL" id="CAH9126487.1"/>
    </source>
</evidence>
<organism evidence="2 3">
    <name type="scientific">Cuscuta epithymum</name>
    <dbReference type="NCBI Taxonomy" id="186058"/>
    <lineage>
        <taxon>Eukaryota</taxon>
        <taxon>Viridiplantae</taxon>
        <taxon>Streptophyta</taxon>
        <taxon>Embryophyta</taxon>
        <taxon>Tracheophyta</taxon>
        <taxon>Spermatophyta</taxon>
        <taxon>Magnoliopsida</taxon>
        <taxon>eudicotyledons</taxon>
        <taxon>Gunneridae</taxon>
        <taxon>Pentapetalae</taxon>
        <taxon>asterids</taxon>
        <taxon>lamiids</taxon>
        <taxon>Solanales</taxon>
        <taxon>Convolvulaceae</taxon>
        <taxon>Cuscuteae</taxon>
        <taxon>Cuscuta</taxon>
        <taxon>Cuscuta subgen. Cuscuta</taxon>
    </lineage>
</organism>
<feature type="region of interest" description="Disordered" evidence="1">
    <location>
        <begin position="1"/>
        <end position="46"/>
    </location>
</feature>
<dbReference type="Proteomes" id="UP001152523">
    <property type="component" value="Unassembled WGS sequence"/>
</dbReference>
<feature type="compositionally biased region" description="Low complexity" evidence="1">
    <location>
        <begin position="14"/>
        <end position="23"/>
    </location>
</feature>
<keyword evidence="3" id="KW-1185">Reference proteome</keyword>
<proteinExistence type="predicted"/>
<accession>A0AAV0ET79</accession>